<proteinExistence type="predicted"/>
<accession>A0A2H0V256</accession>
<evidence type="ECO:0000313" key="2">
    <source>
        <dbReference type="EMBL" id="PIR93173.1"/>
    </source>
</evidence>
<evidence type="ECO:0000313" key="3">
    <source>
        <dbReference type="Proteomes" id="UP000228626"/>
    </source>
</evidence>
<feature type="transmembrane region" description="Helical" evidence="1">
    <location>
        <begin position="57"/>
        <end position="78"/>
    </location>
</feature>
<organism evidence="2 3">
    <name type="scientific">Candidatus Falkowbacteria bacterium CG10_big_fil_rev_8_21_14_0_10_43_10</name>
    <dbReference type="NCBI Taxonomy" id="1974567"/>
    <lineage>
        <taxon>Bacteria</taxon>
        <taxon>Candidatus Falkowiibacteriota</taxon>
    </lineage>
</organism>
<evidence type="ECO:0008006" key="4">
    <source>
        <dbReference type="Google" id="ProtNLM"/>
    </source>
</evidence>
<sequence length="222" mass="25237">MKSFYFIDKKPNFLASSYRFLPKSIKTSSLFLNKGKGFNILENAFVFGKRLKISKNIIGFLILAILFQFVLFTAPALADQAVEESKVIAENGAVLTEREVELIEESLIIKEHLPDVEELEFSGRGVRTITAYNSEVAQCDDDPCTTANGFNVCKHGVEDTIAANFLKFGTKVRIPKLFGDRIFVVRDRMNKRYPDRIDVWMIDKTEAKQFGVKRAEIQIINI</sequence>
<dbReference type="CDD" id="cd22784">
    <property type="entry name" value="DPBB_MltA_YuiC-like"/>
    <property type="match status" value="1"/>
</dbReference>
<reference evidence="3" key="1">
    <citation type="submission" date="2017-09" db="EMBL/GenBank/DDBJ databases">
        <title>Depth-based differentiation of microbial function through sediment-hosted aquifers and enrichment of novel symbionts in the deep terrestrial subsurface.</title>
        <authorList>
            <person name="Probst A.J."/>
            <person name="Ladd B."/>
            <person name="Jarett J.K."/>
            <person name="Geller-Mcgrath D.E."/>
            <person name="Sieber C.M.K."/>
            <person name="Emerson J.B."/>
            <person name="Anantharaman K."/>
            <person name="Thomas B.C."/>
            <person name="Malmstrom R."/>
            <person name="Stieglmeier M."/>
            <person name="Klingl A."/>
            <person name="Woyke T."/>
            <person name="Ryan C.M."/>
            <person name="Banfield J.F."/>
        </authorList>
    </citation>
    <scope>NUCLEOTIDE SEQUENCE [LARGE SCALE GENOMIC DNA]</scope>
</reference>
<keyword evidence="1" id="KW-1133">Transmembrane helix</keyword>
<evidence type="ECO:0000256" key="1">
    <source>
        <dbReference type="SAM" id="Phobius"/>
    </source>
</evidence>
<gene>
    <name evidence="2" type="ORF">COT99_02155</name>
</gene>
<name>A0A2H0V256_9BACT</name>
<comment type="caution">
    <text evidence="2">The sequence shown here is derived from an EMBL/GenBank/DDBJ whole genome shotgun (WGS) entry which is preliminary data.</text>
</comment>
<dbReference type="EMBL" id="PFAR01000025">
    <property type="protein sequence ID" value="PIR93173.1"/>
    <property type="molecule type" value="Genomic_DNA"/>
</dbReference>
<protein>
    <recommendedName>
        <fullName evidence="4">3D domain-containing protein</fullName>
    </recommendedName>
</protein>
<keyword evidence="1" id="KW-0812">Transmembrane</keyword>
<keyword evidence="1" id="KW-0472">Membrane</keyword>
<dbReference type="Proteomes" id="UP000228626">
    <property type="component" value="Unassembled WGS sequence"/>
</dbReference>
<dbReference type="AlphaFoldDB" id="A0A2H0V256"/>